<accession>A0AAN5I1B8</accession>
<evidence type="ECO:0000256" key="1">
    <source>
        <dbReference type="SAM" id="MobiDB-lite"/>
    </source>
</evidence>
<dbReference type="GO" id="GO:0005544">
    <property type="term" value="F:calcium-dependent phospholipid binding"/>
    <property type="evidence" value="ECO:0007669"/>
    <property type="project" value="InterPro"/>
</dbReference>
<comment type="caution">
    <text evidence="3">The sequence shown here is derived from an EMBL/GenBank/DDBJ whole genome shotgun (WGS) entry which is preliminary data.</text>
</comment>
<evidence type="ECO:0000313" key="3">
    <source>
        <dbReference type="EMBL" id="GMR48148.1"/>
    </source>
</evidence>
<dbReference type="InterPro" id="IPR010734">
    <property type="entry name" value="Copine_C"/>
</dbReference>
<name>A0AAN5I1B8_9BILA</name>
<feature type="non-terminal residue" evidence="3">
    <location>
        <position position="1"/>
    </location>
</feature>
<dbReference type="InterPro" id="IPR036465">
    <property type="entry name" value="vWFA_dom_sf"/>
</dbReference>
<feature type="compositionally biased region" description="Basic and acidic residues" evidence="1">
    <location>
        <begin position="608"/>
        <end position="619"/>
    </location>
</feature>
<sequence length="654" mass="74067">LSTPFPFSTMNMVRIRRIMEMRKELAAPPLLPPKLKKSSLEAVDKSPRDIVIFHFQLRNSTISFPRPLLLSIHESESGGREGPWKLSAFSDRFELPLNDFVDLPSVFSIQFEFEIVQPMKIELCIDKEDSPIAFCIFSLSQVINTRRLTLPFISPSRGEEVAILDITFSLKFPPPPFQIQFEVRDLSRKFISDSSTLSVLVHEIREGNESFRSEAVRVTNSRINWRPFCIFIGDELEVIIITLLLRDEKSKSELIIGETQTTLSQLERDCIEGKVYQLNRRGDGGEGRRVIGLLEPLRVSPLPIHSFLHFISSGTSLHLSFAIDFSSPNEEEISSCLSLDAEFIIRSIGGCVEDYLNKSISALGFAGRIPPVDRESQQFCLSLDTNPYCDSVDSVVSCLHGSMEKVLPSRVAHLSHVIYYVSKLAIHANLRRSTANTQYFILVIVTRGAIDDLKEVVQAVIFASKAPISILFVGMGERKKDELDRLGRGGTRISYQGRRVTRDLVNFIDLKEVSRKGENGWEDGNSLSEAALSRVPSQLTAYLSKTTSSMRNPSRSRGFGSMTSVDSEQNDEKERRSRMEYGRRRRIDGEDMGGRWTLPSAGDPTEEEERRGRSPERSSHRCVSSLVRDVRSMSIASEKEERIFRKNRHDFPTF</sequence>
<dbReference type="AlphaFoldDB" id="A0AAN5I1B8"/>
<reference evidence="4" key="1">
    <citation type="submission" date="2022-10" db="EMBL/GenBank/DDBJ databases">
        <title>Genome assembly of Pristionchus species.</title>
        <authorList>
            <person name="Yoshida K."/>
            <person name="Sommer R.J."/>
        </authorList>
    </citation>
    <scope>NUCLEOTIDE SEQUENCE [LARGE SCALE GENOMIC DNA]</scope>
    <source>
        <strain evidence="4">RS5460</strain>
    </source>
</reference>
<feature type="domain" description="Copine C-terminal" evidence="2">
    <location>
        <begin position="344"/>
        <end position="546"/>
    </location>
</feature>
<feature type="region of interest" description="Disordered" evidence="1">
    <location>
        <begin position="545"/>
        <end position="625"/>
    </location>
</feature>
<dbReference type="Pfam" id="PF07002">
    <property type="entry name" value="Copine"/>
    <property type="match status" value="1"/>
</dbReference>
<dbReference type="GO" id="GO:0071277">
    <property type="term" value="P:cellular response to calcium ion"/>
    <property type="evidence" value="ECO:0007669"/>
    <property type="project" value="TreeGrafter"/>
</dbReference>
<evidence type="ECO:0000259" key="2">
    <source>
        <dbReference type="Pfam" id="PF07002"/>
    </source>
</evidence>
<organism evidence="3 4">
    <name type="scientific">Pristionchus mayeri</name>
    <dbReference type="NCBI Taxonomy" id="1317129"/>
    <lineage>
        <taxon>Eukaryota</taxon>
        <taxon>Metazoa</taxon>
        <taxon>Ecdysozoa</taxon>
        <taxon>Nematoda</taxon>
        <taxon>Chromadorea</taxon>
        <taxon>Rhabditida</taxon>
        <taxon>Rhabditina</taxon>
        <taxon>Diplogasteromorpha</taxon>
        <taxon>Diplogasteroidea</taxon>
        <taxon>Neodiplogasteridae</taxon>
        <taxon>Pristionchus</taxon>
    </lineage>
</organism>
<keyword evidence="4" id="KW-1185">Reference proteome</keyword>
<dbReference type="Proteomes" id="UP001328107">
    <property type="component" value="Unassembled WGS sequence"/>
</dbReference>
<dbReference type="EMBL" id="BTRK01000004">
    <property type="protein sequence ID" value="GMR48148.1"/>
    <property type="molecule type" value="Genomic_DNA"/>
</dbReference>
<proteinExistence type="predicted"/>
<protein>
    <recommendedName>
        <fullName evidence="2">Copine C-terminal domain-containing protein</fullName>
    </recommendedName>
</protein>
<dbReference type="SUPFAM" id="SSF53300">
    <property type="entry name" value="vWA-like"/>
    <property type="match status" value="1"/>
</dbReference>
<gene>
    <name evidence="3" type="ORF">PMAYCL1PPCAC_18343</name>
</gene>
<dbReference type="InterPro" id="IPR045052">
    <property type="entry name" value="Copine"/>
</dbReference>
<feature type="compositionally biased region" description="Polar residues" evidence="1">
    <location>
        <begin position="545"/>
        <end position="567"/>
    </location>
</feature>
<evidence type="ECO:0000313" key="4">
    <source>
        <dbReference type="Proteomes" id="UP001328107"/>
    </source>
</evidence>
<dbReference type="PANTHER" id="PTHR10857:SF131">
    <property type="entry name" value="COPINE C-TERMINAL DOMAIN-CONTAINING PROTEIN"/>
    <property type="match status" value="1"/>
</dbReference>
<feature type="compositionally biased region" description="Basic and acidic residues" evidence="1">
    <location>
        <begin position="570"/>
        <end position="593"/>
    </location>
</feature>
<dbReference type="GO" id="GO:0005886">
    <property type="term" value="C:plasma membrane"/>
    <property type="evidence" value="ECO:0007669"/>
    <property type="project" value="TreeGrafter"/>
</dbReference>
<dbReference type="PANTHER" id="PTHR10857">
    <property type="entry name" value="COPINE"/>
    <property type="match status" value="1"/>
</dbReference>